<gene>
    <name evidence="7" type="ORF">Ae201684_015028</name>
</gene>
<dbReference type="GO" id="GO:0005737">
    <property type="term" value="C:cytoplasm"/>
    <property type="evidence" value="ECO:0007669"/>
    <property type="project" value="UniProtKB-SubCell"/>
</dbReference>
<comment type="function">
    <text evidence="3">Required for cytoplasmic pre-assembly of axonemal dyneins, thereby playing a central role in motility in cilia and flagella. Involved in pre-assembly of dynein arm complexes in the cytoplasm before intraflagellar transport loads them for the ciliary compartment.</text>
</comment>
<comment type="similarity">
    <text evidence="3">Belongs to the PIH1 family. Kintoun subfamily.</text>
</comment>
<dbReference type="HAMAP" id="MF_03069">
    <property type="entry name" value="Kintoun"/>
    <property type="match status" value="1"/>
</dbReference>
<dbReference type="InterPro" id="IPR008978">
    <property type="entry name" value="HSP20-like_chaperone"/>
</dbReference>
<proteinExistence type="inferred from homology"/>
<dbReference type="PANTHER" id="PTHR22997:SF0">
    <property type="entry name" value="PIH1 DOMAIN-CONTAINING PROTEIN 1"/>
    <property type="match status" value="1"/>
</dbReference>
<evidence type="ECO:0000313" key="8">
    <source>
        <dbReference type="Proteomes" id="UP000481153"/>
    </source>
</evidence>
<evidence type="ECO:0000259" key="5">
    <source>
        <dbReference type="Pfam" id="PF08190"/>
    </source>
</evidence>
<dbReference type="EMBL" id="VJMJ01000205">
    <property type="protein sequence ID" value="KAF0726886.1"/>
    <property type="molecule type" value="Genomic_DNA"/>
</dbReference>
<dbReference type="InterPro" id="IPR041442">
    <property type="entry name" value="PIH1D1/2/3_CS-like"/>
</dbReference>
<dbReference type="Pfam" id="PF18201">
    <property type="entry name" value="PIH1_CS"/>
    <property type="match status" value="1"/>
</dbReference>
<dbReference type="AlphaFoldDB" id="A0A6G0WI70"/>
<evidence type="ECO:0000256" key="2">
    <source>
        <dbReference type="ARBA" id="ARBA00022490"/>
    </source>
</evidence>
<dbReference type="GO" id="GO:0060285">
    <property type="term" value="P:cilium-dependent cell motility"/>
    <property type="evidence" value="ECO:0007669"/>
    <property type="project" value="UniProtKB-UniRule"/>
</dbReference>
<evidence type="ECO:0000256" key="1">
    <source>
        <dbReference type="ARBA" id="ARBA00004496"/>
    </source>
</evidence>
<keyword evidence="2 3" id="KW-0963">Cytoplasm</keyword>
<protein>
    <recommendedName>
        <fullName evidence="3">Protein kintoun</fullName>
    </recommendedName>
    <alternativeName>
        <fullName evidence="3">Dynein assembly factor 2, axonemal homolog</fullName>
    </alternativeName>
</protein>
<feature type="region of interest" description="Disordered" evidence="4">
    <location>
        <begin position="367"/>
        <end position="393"/>
    </location>
</feature>
<feature type="domain" description="PIH1D1/2/3 CS-like" evidence="6">
    <location>
        <begin position="269"/>
        <end position="363"/>
    </location>
</feature>
<accession>A0A6G0WI70</accession>
<evidence type="ECO:0000256" key="4">
    <source>
        <dbReference type="SAM" id="MobiDB-lite"/>
    </source>
</evidence>
<evidence type="ECO:0000259" key="6">
    <source>
        <dbReference type="Pfam" id="PF18201"/>
    </source>
</evidence>
<dbReference type="InterPro" id="IPR034727">
    <property type="entry name" value="Kintoun"/>
</dbReference>
<dbReference type="Gene3D" id="2.60.40.790">
    <property type="match status" value="1"/>
</dbReference>
<dbReference type="SUPFAM" id="SSF49764">
    <property type="entry name" value="HSP20-like chaperones"/>
    <property type="match status" value="1"/>
</dbReference>
<sequence length="776" mass="87754">MAGDASSPLETAFETACRERKEKFDMTEKEQQSFLKAMKDPEFRSLLNEYMQEISDPQHRAEQEMYLRQLENENKVPTDKQLVLPKPGFVVKTKYKQKKMFINICSSDKMQPPSSTRIAATTSTAAGTSWNLPYCVGPQRMEQDKGGQAVMTFDVCHHPQTLSRGMESAAFLKMLVNTSIDGVDKALLQLDPSAEKVAREYHILKGVVYKSGNPITMCISKPRETLASNATESQQPPSTTTKKPLIEEITSMPTEPKAAEQERPPVLRKISHQIVERGRFDLADHVESREAAPFRPRELVVKMPFPTHSSAAGIDLDVSSSEIKVTAKGYEPFELKLPYPVIESKGKAKFDKASKTLVVTLPVEPLPVPPPSTKCPQESLQLTEPDVQDEAKKEEDVETVAETEATKAEAPVDHSRWIERQDNQATDEFVAFREYALMRVHDKPPPRSFEEPPFTVQETATNLSYIIQVASIDPESISTSETDTSIMFEFQDGKKWFRFGIENASVAEWTYDLATNNMAIICRKCLIEEKSHSTLEPPVRIHEDTNAISILIDVASIDPETIKSAFTDHSCTIAFSTMQEKNDFEWTKTFSQSLAPNECKVECAQDNLLVILRLEKPEDEKTIELSEPTTSESPVVVPRFTNALIIFYFWMNLEEQLAHLQWRKVCNQSQIQGALKQTKQLHDKDVLLNATEGKNRAKWIKQVVQDEMTKPVEIPDVIVEAMSKETELENQALERSAAVHAASVASIQAKIREREQLVKRHKMFRKTKQKMLSSMN</sequence>
<dbReference type="VEuPathDB" id="FungiDB:AeMF1_004800"/>
<comment type="caution">
    <text evidence="7">The sequence shown here is derived from an EMBL/GenBank/DDBJ whole genome shotgun (WGS) entry which is preliminary data.</text>
</comment>
<dbReference type="InterPro" id="IPR012981">
    <property type="entry name" value="PIH1_N"/>
</dbReference>
<reference evidence="7 8" key="1">
    <citation type="submission" date="2019-07" db="EMBL/GenBank/DDBJ databases">
        <title>Genomics analysis of Aphanomyces spp. identifies a new class of oomycete effector associated with host adaptation.</title>
        <authorList>
            <person name="Gaulin E."/>
        </authorList>
    </citation>
    <scope>NUCLEOTIDE SEQUENCE [LARGE SCALE GENOMIC DNA]</scope>
    <source>
        <strain evidence="7 8">ATCC 201684</strain>
    </source>
</reference>
<dbReference type="GO" id="GO:0070286">
    <property type="term" value="P:axonemal dynein complex assembly"/>
    <property type="evidence" value="ECO:0007669"/>
    <property type="project" value="UniProtKB-UniRule"/>
</dbReference>
<feature type="domain" description="PIH1 N-terminal" evidence="5">
    <location>
        <begin position="54"/>
        <end position="187"/>
    </location>
</feature>
<organism evidence="7 8">
    <name type="scientific">Aphanomyces euteiches</name>
    <dbReference type="NCBI Taxonomy" id="100861"/>
    <lineage>
        <taxon>Eukaryota</taxon>
        <taxon>Sar</taxon>
        <taxon>Stramenopiles</taxon>
        <taxon>Oomycota</taxon>
        <taxon>Saprolegniomycetes</taxon>
        <taxon>Saprolegniales</taxon>
        <taxon>Verrucalvaceae</taxon>
        <taxon>Aphanomyces</taxon>
    </lineage>
</organism>
<evidence type="ECO:0000256" key="3">
    <source>
        <dbReference type="HAMAP-Rule" id="MF_03069"/>
    </source>
</evidence>
<name>A0A6G0WI70_9STRA</name>
<dbReference type="Proteomes" id="UP000481153">
    <property type="component" value="Unassembled WGS sequence"/>
</dbReference>
<dbReference type="PANTHER" id="PTHR22997">
    <property type="entry name" value="PIH1 DOMAIN-CONTAINING PROTEIN 1"/>
    <property type="match status" value="1"/>
</dbReference>
<evidence type="ECO:0000313" key="7">
    <source>
        <dbReference type="EMBL" id="KAF0726886.1"/>
    </source>
</evidence>
<dbReference type="Pfam" id="PF08190">
    <property type="entry name" value="PIH1"/>
    <property type="match status" value="1"/>
</dbReference>
<dbReference type="InterPro" id="IPR050734">
    <property type="entry name" value="PIH1/Kintoun_subfamily"/>
</dbReference>
<comment type="subcellular location">
    <subcellularLocation>
        <location evidence="1 3">Cytoplasm</location>
    </subcellularLocation>
</comment>
<keyword evidence="8" id="KW-1185">Reference proteome</keyword>